<dbReference type="EMBL" id="AP015037">
    <property type="protein sequence ID" value="BAT83624.1"/>
    <property type="molecule type" value="Genomic_DNA"/>
</dbReference>
<reference evidence="2 3" key="1">
    <citation type="journal article" date="2015" name="Sci. Rep.">
        <title>The power of single molecule real-time sequencing technology in the de novo assembly of a eukaryotic genome.</title>
        <authorList>
            <person name="Sakai H."/>
            <person name="Naito K."/>
            <person name="Ogiso-Tanaka E."/>
            <person name="Takahashi Y."/>
            <person name="Iseki K."/>
            <person name="Muto C."/>
            <person name="Satou K."/>
            <person name="Teruya K."/>
            <person name="Shiroma A."/>
            <person name="Shimoji M."/>
            <person name="Hirano T."/>
            <person name="Itoh T."/>
            <person name="Kaga A."/>
            <person name="Tomooka N."/>
        </authorList>
    </citation>
    <scope>NUCLEOTIDE SEQUENCE [LARGE SCALE GENOMIC DNA]</scope>
    <source>
        <strain evidence="3">cv. Shumari</strain>
    </source>
</reference>
<organism evidence="2 3">
    <name type="scientific">Vigna angularis var. angularis</name>
    <dbReference type="NCBI Taxonomy" id="157739"/>
    <lineage>
        <taxon>Eukaryota</taxon>
        <taxon>Viridiplantae</taxon>
        <taxon>Streptophyta</taxon>
        <taxon>Embryophyta</taxon>
        <taxon>Tracheophyta</taxon>
        <taxon>Spermatophyta</taxon>
        <taxon>Magnoliopsida</taxon>
        <taxon>eudicotyledons</taxon>
        <taxon>Gunneridae</taxon>
        <taxon>Pentapetalae</taxon>
        <taxon>rosids</taxon>
        <taxon>fabids</taxon>
        <taxon>Fabales</taxon>
        <taxon>Fabaceae</taxon>
        <taxon>Papilionoideae</taxon>
        <taxon>50 kb inversion clade</taxon>
        <taxon>NPAAA clade</taxon>
        <taxon>indigoferoid/millettioid clade</taxon>
        <taxon>Phaseoleae</taxon>
        <taxon>Vigna</taxon>
    </lineage>
</organism>
<name>A0A0S3RST0_PHAAN</name>
<keyword evidence="3" id="KW-1185">Reference proteome</keyword>
<accession>A0A0S3RST0</accession>
<evidence type="ECO:0000313" key="2">
    <source>
        <dbReference type="EMBL" id="BAT83624.1"/>
    </source>
</evidence>
<evidence type="ECO:0000256" key="1">
    <source>
        <dbReference type="SAM" id="MobiDB-lite"/>
    </source>
</evidence>
<gene>
    <name evidence="2" type="primary">Vigan.04G080000</name>
    <name evidence="2" type="ORF">VIGAN_04080000</name>
</gene>
<dbReference type="Proteomes" id="UP000291084">
    <property type="component" value="Chromosome 4"/>
</dbReference>
<proteinExistence type="predicted"/>
<feature type="region of interest" description="Disordered" evidence="1">
    <location>
        <begin position="16"/>
        <end position="36"/>
    </location>
</feature>
<feature type="non-terminal residue" evidence="2">
    <location>
        <position position="1"/>
    </location>
</feature>
<sequence length="94" mass="10379">LFQSLIPRINISPSLAATKTSGDSPPTAHHNASTTPLPRVPFSAFYTITKPSHFSSSPSPTRFLSTLVWWAVFSFSVSWGSLWVHTDVLKFALF</sequence>
<protein>
    <submittedName>
        <fullName evidence="2">Uncharacterized protein</fullName>
    </submittedName>
</protein>
<dbReference type="AlphaFoldDB" id="A0A0S3RST0"/>
<evidence type="ECO:0000313" key="3">
    <source>
        <dbReference type="Proteomes" id="UP000291084"/>
    </source>
</evidence>